<feature type="chain" id="PRO_5009983229" description="Endolytic peptidoglycan transglycosylase RlpA" evidence="3">
    <location>
        <begin position="21"/>
        <end position="178"/>
    </location>
</feature>
<reference evidence="7 8" key="1">
    <citation type="submission" date="2015-01" db="EMBL/GenBank/DDBJ databases">
        <title>Genome of Sphingomonas taxi strain 30a.</title>
        <authorList>
            <person name="Eevers N."/>
            <person name="Van Hamme J."/>
            <person name="Bottos E."/>
            <person name="Weyens N."/>
            <person name="Vangronsveld J."/>
        </authorList>
    </citation>
    <scope>NUCLEOTIDE SEQUENCE [LARGE SCALE GENOMIC DNA]</scope>
    <source>
        <strain evidence="7 8">30a</strain>
    </source>
</reference>
<feature type="domain" description="RlpA-like protein double-psi beta-barrel" evidence="6">
    <location>
        <begin position="51"/>
        <end position="137"/>
    </location>
</feature>
<name>A0A0D1K3J9_9SPHN</name>
<keyword evidence="3" id="KW-0732">Signal</keyword>
<keyword evidence="7" id="KW-0449">Lipoprotein</keyword>
<dbReference type="Pfam" id="PF03330">
    <property type="entry name" value="DPBB_1"/>
    <property type="match status" value="1"/>
</dbReference>
<dbReference type="EC" id="4.2.2.-" evidence="3"/>
<organism evidence="7 8">
    <name type="scientific">Sphingomonas melonis</name>
    <dbReference type="NCBI Taxonomy" id="152682"/>
    <lineage>
        <taxon>Bacteria</taxon>
        <taxon>Pseudomonadati</taxon>
        <taxon>Pseudomonadota</taxon>
        <taxon>Alphaproteobacteria</taxon>
        <taxon>Sphingomonadales</taxon>
        <taxon>Sphingomonadaceae</taxon>
        <taxon>Sphingomonas</taxon>
    </lineage>
</organism>
<evidence type="ECO:0000259" key="6">
    <source>
        <dbReference type="Pfam" id="PF03330"/>
    </source>
</evidence>
<comment type="similarity">
    <text evidence="3 4">Belongs to the RlpA family.</text>
</comment>
<dbReference type="HAMAP" id="MF_02071">
    <property type="entry name" value="RlpA"/>
    <property type="match status" value="1"/>
</dbReference>
<dbReference type="InterPro" id="IPR009009">
    <property type="entry name" value="RlpA-like_DPBB"/>
</dbReference>
<evidence type="ECO:0000256" key="1">
    <source>
        <dbReference type="ARBA" id="ARBA00023239"/>
    </source>
</evidence>
<keyword evidence="2 3" id="KW-0961">Cell wall biogenesis/degradation</keyword>
<dbReference type="InterPro" id="IPR036908">
    <property type="entry name" value="RlpA-like_sf"/>
</dbReference>
<dbReference type="NCBIfam" id="TIGR00413">
    <property type="entry name" value="rlpA"/>
    <property type="match status" value="1"/>
</dbReference>
<protein>
    <recommendedName>
        <fullName evidence="3">Endolytic peptidoglycan transglycosylase RlpA</fullName>
        <ecNumber evidence="3">4.2.2.-</ecNumber>
    </recommendedName>
</protein>
<evidence type="ECO:0000256" key="2">
    <source>
        <dbReference type="ARBA" id="ARBA00023316"/>
    </source>
</evidence>
<gene>
    <name evidence="3" type="primary">rlpA</name>
    <name evidence="7" type="ORF">SR41_08935</name>
</gene>
<evidence type="ECO:0000313" key="7">
    <source>
        <dbReference type="EMBL" id="KIU28148.1"/>
    </source>
</evidence>
<evidence type="ECO:0000313" key="8">
    <source>
        <dbReference type="Proteomes" id="UP000033203"/>
    </source>
</evidence>
<keyword evidence="1 3" id="KW-0456">Lyase</keyword>
<dbReference type="SUPFAM" id="SSF50685">
    <property type="entry name" value="Barwin-like endoglucanases"/>
    <property type="match status" value="1"/>
</dbReference>
<feature type="signal peptide" evidence="3">
    <location>
        <begin position="1"/>
        <end position="20"/>
    </location>
</feature>
<feature type="region of interest" description="Disordered" evidence="5">
    <location>
        <begin position="146"/>
        <end position="166"/>
    </location>
</feature>
<evidence type="ECO:0000256" key="4">
    <source>
        <dbReference type="RuleBase" id="RU003495"/>
    </source>
</evidence>
<dbReference type="GO" id="GO:0071555">
    <property type="term" value="P:cell wall organization"/>
    <property type="evidence" value="ECO:0007669"/>
    <property type="project" value="UniProtKB-KW"/>
</dbReference>
<dbReference type="InterPro" id="IPR012997">
    <property type="entry name" value="RplA"/>
</dbReference>
<dbReference type="GO" id="GO:0000270">
    <property type="term" value="P:peptidoglycan metabolic process"/>
    <property type="evidence" value="ECO:0007669"/>
    <property type="project" value="UniProtKB-UniRule"/>
</dbReference>
<dbReference type="CDD" id="cd22268">
    <property type="entry name" value="DPBB_RlpA-like"/>
    <property type="match status" value="1"/>
</dbReference>
<sequence length="178" mass="19010" precursor="true">MGWTSTLLLALSLAACGGRAVTDVPVKIGRPYTVRGVTYVPAPAPGYDALGYAGWYGGESGNVTARGERFRAKAISGAHTTLPLPSYVEVTALDTGRTILLRINDRGPFVRGRIIDLSRGAAELLGIRASGSAAVRVRLVDPPERDRARLRAGKPASARPDASPDTLATLRQRWMETR</sequence>
<dbReference type="Proteomes" id="UP000033203">
    <property type="component" value="Unassembled WGS sequence"/>
</dbReference>
<dbReference type="PANTHER" id="PTHR34183">
    <property type="entry name" value="ENDOLYTIC PEPTIDOGLYCAN TRANSGLYCOSYLASE RLPA"/>
    <property type="match status" value="1"/>
</dbReference>
<accession>A0A0D1K3J9</accession>
<evidence type="ECO:0000256" key="3">
    <source>
        <dbReference type="HAMAP-Rule" id="MF_02071"/>
    </source>
</evidence>
<dbReference type="Gene3D" id="2.40.40.10">
    <property type="entry name" value="RlpA-like domain"/>
    <property type="match status" value="1"/>
</dbReference>
<comment type="function">
    <text evidence="3">Lytic transglycosylase with a strong preference for naked glycan strands that lack stem peptides.</text>
</comment>
<dbReference type="PANTHER" id="PTHR34183:SF1">
    <property type="entry name" value="ENDOLYTIC PEPTIDOGLYCAN TRANSGLYCOSYLASE RLPA"/>
    <property type="match status" value="1"/>
</dbReference>
<dbReference type="PATRIC" id="fig|1549858.7.peg.1651"/>
<dbReference type="InterPro" id="IPR034718">
    <property type="entry name" value="RlpA"/>
</dbReference>
<comment type="caution">
    <text evidence="7">The sequence shown here is derived from an EMBL/GenBank/DDBJ whole genome shotgun (WGS) entry which is preliminary data.</text>
</comment>
<dbReference type="AlphaFoldDB" id="A0A0D1K3J9"/>
<proteinExistence type="inferred from homology"/>
<dbReference type="EMBL" id="JXTP01000035">
    <property type="protein sequence ID" value="KIU28148.1"/>
    <property type="molecule type" value="Genomic_DNA"/>
</dbReference>
<evidence type="ECO:0000256" key="5">
    <source>
        <dbReference type="SAM" id="MobiDB-lite"/>
    </source>
</evidence>
<dbReference type="GO" id="GO:0008932">
    <property type="term" value="F:lytic endotransglycosylase activity"/>
    <property type="evidence" value="ECO:0007669"/>
    <property type="project" value="UniProtKB-UniRule"/>
</dbReference>